<keyword evidence="2" id="KW-1185">Reference proteome</keyword>
<dbReference type="Proteomes" id="UP001057221">
    <property type="component" value="Segment"/>
</dbReference>
<reference evidence="1 2" key="1">
    <citation type="submission" date="2022-05" db="EMBL/GenBank/DDBJ databases">
        <authorList>
            <person name="Friedrich I."/>
            <person name="Poehlein A."/>
            <person name="Schneider D."/>
            <person name="Hertel R."/>
            <person name="Daniel R."/>
        </authorList>
    </citation>
    <scope>NUCLEOTIDE SEQUENCE [LARGE SCALE GENOMIC DNA]</scope>
</reference>
<evidence type="ECO:0000313" key="2">
    <source>
        <dbReference type="Proteomes" id="UP001057221"/>
    </source>
</evidence>
<proteinExistence type="predicted"/>
<protein>
    <submittedName>
        <fullName evidence="1">Uncharacterized protein</fullName>
    </submittedName>
</protein>
<sequence length="78" mass="9008">MARVRMNLYPTPEQVETADKMQLGRWLRHLPSPANHALGRDDFHEVLDAEIAILERIQARFRALGDWTPELSKAIGWT</sequence>
<name>A0A9E7MQA9_9CAUD</name>
<dbReference type="EMBL" id="ON529855">
    <property type="protein sequence ID" value="USN14673.1"/>
    <property type="molecule type" value="Genomic_DNA"/>
</dbReference>
<gene>
    <name evidence="1" type="ORF">DOMOVOI_01990</name>
</gene>
<accession>A0A9E7MQA9</accession>
<evidence type="ECO:0000313" key="1">
    <source>
        <dbReference type="EMBL" id="USN14673.1"/>
    </source>
</evidence>
<organism evidence="1 2">
    <name type="scientific">Brevundimonas phage vB_BpoS-Domovoi</name>
    <dbReference type="NCBI Taxonomy" id="2948598"/>
    <lineage>
        <taxon>Viruses</taxon>
        <taxon>Duplodnaviria</taxon>
        <taxon>Heunggongvirae</taxon>
        <taxon>Uroviricota</taxon>
        <taxon>Caudoviricetes</taxon>
        <taxon>Jeanschmidtviridae</taxon>
        <taxon>Marchewkavirus</taxon>
        <taxon>Marchewkavirus domovoi</taxon>
    </lineage>
</organism>